<dbReference type="EMBL" id="ML977020">
    <property type="protein sequence ID" value="KAF1951085.1"/>
    <property type="molecule type" value="Genomic_DNA"/>
</dbReference>
<dbReference type="OrthoDB" id="2906425at2759"/>
<dbReference type="AlphaFoldDB" id="A0A6A5TE61"/>
<proteinExistence type="predicted"/>
<keyword evidence="3" id="KW-1185">Reference proteome</keyword>
<evidence type="ECO:0000259" key="1">
    <source>
        <dbReference type="Pfam" id="PF01636"/>
    </source>
</evidence>
<dbReference type="InterPro" id="IPR011009">
    <property type="entry name" value="Kinase-like_dom_sf"/>
</dbReference>
<gene>
    <name evidence="2" type="ORF">CC80DRAFT_496366</name>
</gene>
<sequence>MANTRKEENCFAVTAERKYYHANNSFIKRSLRPSEWQVSPFKGTIHVPRLGVERILNEAAALTYVKENTNIPVPTLHACFEDDNAAYIVTSYVDGVSMSALTDDQKAIVTKELEGHIETLHSLRGARLGGPSGHVILPYRMLQKTFRDEWDLQTSSSAEYVFCHNDLLQQNVIVDPGTLKIAAIIDWEYAGFFPEEFERAFYKRLGPSVALEGEEDDTDRLLEFIKERQRS</sequence>
<accession>A0A6A5TE61</accession>
<keyword evidence="2" id="KW-0418">Kinase</keyword>
<organism evidence="2 3">
    <name type="scientific">Byssothecium circinans</name>
    <dbReference type="NCBI Taxonomy" id="147558"/>
    <lineage>
        <taxon>Eukaryota</taxon>
        <taxon>Fungi</taxon>
        <taxon>Dikarya</taxon>
        <taxon>Ascomycota</taxon>
        <taxon>Pezizomycotina</taxon>
        <taxon>Dothideomycetes</taxon>
        <taxon>Pleosporomycetidae</taxon>
        <taxon>Pleosporales</taxon>
        <taxon>Massarineae</taxon>
        <taxon>Massarinaceae</taxon>
        <taxon>Byssothecium</taxon>
    </lineage>
</organism>
<dbReference type="Proteomes" id="UP000800035">
    <property type="component" value="Unassembled WGS sequence"/>
</dbReference>
<keyword evidence="2" id="KW-0808">Transferase</keyword>
<feature type="domain" description="Aminoglycoside phosphotransferase" evidence="1">
    <location>
        <begin position="50"/>
        <end position="192"/>
    </location>
</feature>
<dbReference type="PANTHER" id="PTHR21310">
    <property type="entry name" value="AMINOGLYCOSIDE PHOSPHOTRANSFERASE-RELATED-RELATED"/>
    <property type="match status" value="1"/>
</dbReference>
<evidence type="ECO:0000313" key="3">
    <source>
        <dbReference type="Proteomes" id="UP000800035"/>
    </source>
</evidence>
<name>A0A6A5TE61_9PLEO</name>
<dbReference type="InterPro" id="IPR002575">
    <property type="entry name" value="Aminoglycoside_PTrfase"/>
</dbReference>
<protein>
    <submittedName>
        <fullName evidence="2">Kinase-like protein</fullName>
    </submittedName>
</protein>
<dbReference type="PANTHER" id="PTHR21310:SF15">
    <property type="entry name" value="AMINOGLYCOSIDE PHOSPHOTRANSFERASE DOMAIN-CONTAINING PROTEIN"/>
    <property type="match status" value="1"/>
</dbReference>
<dbReference type="Pfam" id="PF01636">
    <property type="entry name" value="APH"/>
    <property type="match status" value="1"/>
</dbReference>
<evidence type="ECO:0000313" key="2">
    <source>
        <dbReference type="EMBL" id="KAF1951085.1"/>
    </source>
</evidence>
<dbReference type="InterPro" id="IPR051678">
    <property type="entry name" value="AGP_Transferase"/>
</dbReference>
<dbReference type="GO" id="GO:0016301">
    <property type="term" value="F:kinase activity"/>
    <property type="evidence" value="ECO:0007669"/>
    <property type="project" value="UniProtKB-KW"/>
</dbReference>
<reference evidence="2" key="1">
    <citation type="journal article" date="2020" name="Stud. Mycol.">
        <title>101 Dothideomycetes genomes: a test case for predicting lifestyles and emergence of pathogens.</title>
        <authorList>
            <person name="Haridas S."/>
            <person name="Albert R."/>
            <person name="Binder M."/>
            <person name="Bloem J."/>
            <person name="Labutti K."/>
            <person name="Salamov A."/>
            <person name="Andreopoulos B."/>
            <person name="Baker S."/>
            <person name="Barry K."/>
            <person name="Bills G."/>
            <person name="Bluhm B."/>
            <person name="Cannon C."/>
            <person name="Castanera R."/>
            <person name="Culley D."/>
            <person name="Daum C."/>
            <person name="Ezra D."/>
            <person name="Gonzalez J."/>
            <person name="Henrissat B."/>
            <person name="Kuo A."/>
            <person name="Liang C."/>
            <person name="Lipzen A."/>
            <person name="Lutzoni F."/>
            <person name="Magnuson J."/>
            <person name="Mondo S."/>
            <person name="Nolan M."/>
            <person name="Ohm R."/>
            <person name="Pangilinan J."/>
            <person name="Park H.-J."/>
            <person name="Ramirez L."/>
            <person name="Alfaro M."/>
            <person name="Sun H."/>
            <person name="Tritt A."/>
            <person name="Yoshinaga Y."/>
            <person name="Zwiers L.-H."/>
            <person name="Turgeon B."/>
            <person name="Goodwin S."/>
            <person name="Spatafora J."/>
            <person name="Crous P."/>
            <person name="Grigoriev I."/>
        </authorList>
    </citation>
    <scope>NUCLEOTIDE SEQUENCE</scope>
    <source>
        <strain evidence="2">CBS 675.92</strain>
    </source>
</reference>
<dbReference type="SUPFAM" id="SSF56112">
    <property type="entry name" value="Protein kinase-like (PK-like)"/>
    <property type="match status" value="1"/>
</dbReference>
<dbReference type="CDD" id="cd05120">
    <property type="entry name" value="APH_ChoK_like"/>
    <property type="match status" value="1"/>
</dbReference>
<dbReference type="Gene3D" id="3.90.1200.10">
    <property type="match status" value="1"/>
</dbReference>